<protein>
    <submittedName>
        <fullName evidence="1">Uncharacterized protein</fullName>
    </submittedName>
</protein>
<proteinExistence type="predicted"/>
<dbReference type="NCBIfam" id="NF047593">
    <property type="entry name" value="IS66_ISAeme5_TnpA"/>
    <property type="match status" value="1"/>
</dbReference>
<comment type="caution">
    <text evidence="1">The sequence shown here is derived from an EMBL/GenBank/DDBJ whole genome shotgun (WGS) entry which is preliminary data.</text>
</comment>
<dbReference type="EMBL" id="LUUK01000029">
    <property type="protein sequence ID" value="OAI26369.1"/>
    <property type="molecule type" value="Genomic_DNA"/>
</dbReference>
<organism evidence="1 2">
    <name type="scientific">Methylomonas koyamae</name>
    <dbReference type="NCBI Taxonomy" id="702114"/>
    <lineage>
        <taxon>Bacteria</taxon>
        <taxon>Pseudomonadati</taxon>
        <taxon>Pseudomonadota</taxon>
        <taxon>Gammaproteobacteria</taxon>
        <taxon>Methylococcales</taxon>
        <taxon>Methylococcaceae</taxon>
        <taxon>Methylomonas</taxon>
    </lineage>
</organism>
<sequence>MTESPLSEATLTIAQRRWLEHFKQQQHSGLSMAAYARQQGLAISTFYAMSQRLSAWAASGAWPQRPLFQAVALVEAKPLASGLLTLTFDLPGDLRCQVSADVATGAALLQALARQAS</sequence>
<dbReference type="RefSeq" id="WP_064024773.1">
    <property type="nucleotide sequence ID" value="NZ_LUUK01000029.1"/>
</dbReference>
<reference evidence="2" key="1">
    <citation type="submission" date="2016-03" db="EMBL/GenBank/DDBJ databases">
        <authorList>
            <person name="Heylen K."/>
            <person name="De Vos P."/>
            <person name="Vekeman B."/>
        </authorList>
    </citation>
    <scope>NUCLEOTIDE SEQUENCE [LARGE SCALE GENOMIC DNA]</scope>
    <source>
        <strain evidence="2">R-45383</strain>
    </source>
</reference>
<dbReference type="OrthoDB" id="9985913at2"/>
<dbReference type="AlphaFoldDB" id="A0A177PAB5"/>
<accession>A0A177PAB5</accession>
<dbReference type="Proteomes" id="UP000077628">
    <property type="component" value="Unassembled WGS sequence"/>
</dbReference>
<keyword evidence="2" id="KW-1185">Reference proteome</keyword>
<gene>
    <name evidence="1" type="ORF">A1355_18930</name>
</gene>
<name>A0A177PAB5_9GAMM</name>
<evidence type="ECO:0000313" key="2">
    <source>
        <dbReference type="Proteomes" id="UP000077628"/>
    </source>
</evidence>
<evidence type="ECO:0000313" key="1">
    <source>
        <dbReference type="EMBL" id="OAI26369.1"/>
    </source>
</evidence>